<feature type="domain" description="Large ribosomal subunit protein bL9 C-terminal" evidence="9">
    <location>
        <begin position="68"/>
        <end position="145"/>
    </location>
</feature>
<evidence type="ECO:0000313" key="10">
    <source>
        <dbReference type="EMBL" id="HEA87437.1"/>
    </source>
</evidence>
<dbReference type="SUPFAM" id="SSF55658">
    <property type="entry name" value="L9 N-domain-like"/>
    <property type="match status" value="1"/>
</dbReference>
<dbReference type="InterPro" id="IPR020594">
    <property type="entry name" value="Ribosomal_bL9_bac/chp"/>
</dbReference>
<dbReference type="GO" id="GO:0019843">
    <property type="term" value="F:rRNA binding"/>
    <property type="evidence" value="ECO:0007669"/>
    <property type="project" value="UniProtKB-UniRule"/>
</dbReference>
<evidence type="ECO:0000256" key="5">
    <source>
        <dbReference type="ARBA" id="ARBA00023274"/>
    </source>
</evidence>
<sequence length="149" mass="16411">MKVILLSDIERLGKRGEVVNVRDGFARNYLLPRKLALVADESNLRQLENIRKQIASRETKITRRLMDMAQRLGLVTIKAGIKMGAEGAFGAITNADIAALLEQAGYQVDKHAIVLEEPIKAPGVYDIPVKLGHEITATVKLWVVEEPAG</sequence>
<dbReference type="EMBL" id="DSTU01000002">
    <property type="protein sequence ID" value="HFJ53260.1"/>
    <property type="molecule type" value="Genomic_DNA"/>
</dbReference>
<gene>
    <name evidence="7" type="primary">rplI</name>
    <name evidence="10" type="ORF">ENP94_05435</name>
    <name evidence="11" type="ORF">ENS16_01020</name>
</gene>
<comment type="caution">
    <text evidence="10">The sequence shown here is derived from an EMBL/GenBank/DDBJ whole genome shotgun (WGS) entry which is preliminary data.</text>
</comment>
<dbReference type="GO" id="GO:0003735">
    <property type="term" value="F:structural constituent of ribosome"/>
    <property type="evidence" value="ECO:0007669"/>
    <property type="project" value="InterPro"/>
</dbReference>
<dbReference type="InterPro" id="IPR009027">
    <property type="entry name" value="Ribosomal_bL9/RNase_H1_N"/>
</dbReference>
<name>A0A7C1NFG2_UNCW3</name>
<evidence type="ECO:0000256" key="6">
    <source>
        <dbReference type="ARBA" id="ARBA00035292"/>
    </source>
</evidence>
<evidence type="ECO:0000256" key="1">
    <source>
        <dbReference type="ARBA" id="ARBA00010605"/>
    </source>
</evidence>
<dbReference type="EMBL" id="DSLG01000006">
    <property type="protein sequence ID" value="HEA87437.1"/>
    <property type="molecule type" value="Genomic_DNA"/>
</dbReference>
<keyword evidence="2 7" id="KW-0699">rRNA-binding</keyword>
<dbReference type="Pfam" id="PF03948">
    <property type="entry name" value="Ribosomal_L9_C"/>
    <property type="match status" value="1"/>
</dbReference>
<dbReference type="GO" id="GO:0005840">
    <property type="term" value="C:ribosome"/>
    <property type="evidence" value="ECO:0007669"/>
    <property type="project" value="UniProtKB-KW"/>
</dbReference>
<organism evidence="10">
    <name type="scientific">candidate division WOR-3 bacterium</name>
    <dbReference type="NCBI Taxonomy" id="2052148"/>
    <lineage>
        <taxon>Bacteria</taxon>
        <taxon>Bacteria division WOR-3</taxon>
    </lineage>
</organism>
<dbReference type="InterPro" id="IPR020069">
    <property type="entry name" value="Ribosomal_bL9_C"/>
</dbReference>
<dbReference type="SUPFAM" id="SSF55653">
    <property type="entry name" value="Ribosomal protein L9 C-domain"/>
    <property type="match status" value="1"/>
</dbReference>
<evidence type="ECO:0000256" key="7">
    <source>
        <dbReference type="HAMAP-Rule" id="MF_00503"/>
    </source>
</evidence>
<dbReference type="GO" id="GO:1990904">
    <property type="term" value="C:ribonucleoprotein complex"/>
    <property type="evidence" value="ECO:0007669"/>
    <property type="project" value="UniProtKB-KW"/>
</dbReference>
<evidence type="ECO:0000259" key="9">
    <source>
        <dbReference type="Pfam" id="PF03948"/>
    </source>
</evidence>
<dbReference type="Gene3D" id="3.40.5.10">
    <property type="entry name" value="Ribosomal protein L9, N-terminal domain"/>
    <property type="match status" value="1"/>
</dbReference>
<dbReference type="AlphaFoldDB" id="A0A7C1NFG2"/>
<dbReference type="NCBIfam" id="TIGR00158">
    <property type="entry name" value="L9"/>
    <property type="match status" value="1"/>
</dbReference>
<accession>A0A7C1NFG2</accession>
<dbReference type="Gene3D" id="3.10.430.100">
    <property type="entry name" value="Ribosomal protein L9, C-terminal domain"/>
    <property type="match status" value="1"/>
</dbReference>
<reference evidence="10" key="1">
    <citation type="journal article" date="2020" name="mSystems">
        <title>Genome- and Community-Level Interaction Insights into Carbon Utilization and Element Cycling Functions of Hydrothermarchaeota in Hydrothermal Sediment.</title>
        <authorList>
            <person name="Zhou Z."/>
            <person name="Liu Y."/>
            <person name="Xu W."/>
            <person name="Pan J."/>
            <person name="Luo Z.H."/>
            <person name="Li M."/>
        </authorList>
    </citation>
    <scope>NUCLEOTIDE SEQUENCE [LARGE SCALE GENOMIC DNA]</scope>
    <source>
        <strain evidence="10">SpSt-265</strain>
        <strain evidence="11">SpSt-465</strain>
    </source>
</reference>
<proteinExistence type="inferred from homology"/>
<evidence type="ECO:0000256" key="3">
    <source>
        <dbReference type="ARBA" id="ARBA00022884"/>
    </source>
</evidence>
<dbReference type="Pfam" id="PF01281">
    <property type="entry name" value="Ribosomal_L9_N"/>
    <property type="match status" value="1"/>
</dbReference>
<dbReference type="HAMAP" id="MF_00503">
    <property type="entry name" value="Ribosomal_bL9"/>
    <property type="match status" value="1"/>
</dbReference>
<dbReference type="InterPro" id="IPR036935">
    <property type="entry name" value="Ribosomal_bL9_N_sf"/>
</dbReference>
<comment type="similarity">
    <text evidence="1 7">Belongs to the bacterial ribosomal protein bL9 family.</text>
</comment>
<keyword evidence="5 7" id="KW-0687">Ribonucleoprotein</keyword>
<dbReference type="InterPro" id="IPR000244">
    <property type="entry name" value="Ribosomal_bL9"/>
</dbReference>
<comment type="function">
    <text evidence="7">Binds to the 23S rRNA.</text>
</comment>
<dbReference type="GO" id="GO:0006412">
    <property type="term" value="P:translation"/>
    <property type="evidence" value="ECO:0007669"/>
    <property type="project" value="UniProtKB-UniRule"/>
</dbReference>
<evidence type="ECO:0000259" key="8">
    <source>
        <dbReference type="Pfam" id="PF01281"/>
    </source>
</evidence>
<dbReference type="PANTHER" id="PTHR21368">
    <property type="entry name" value="50S RIBOSOMAL PROTEIN L9"/>
    <property type="match status" value="1"/>
</dbReference>
<evidence type="ECO:0000256" key="2">
    <source>
        <dbReference type="ARBA" id="ARBA00022730"/>
    </source>
</evidence>
<dbReference type="InterPro" id="IPR020070">
    <property type="entry name" value="Ribosomal_bL9_N"/>
</dbReference>
<evidence type="ECO:0000256" key="4">
    <source>
        <dbReference type="ARBA" id="ARBA00022980"/>
    </source>
</evidence>
<keyword evidence="3 7" id="KW-0694">RNA-binding</keyword>
<feature type="domain" description="Ribosomal protein L9" evidence="8">
    <location>
        <begin position="1"/>
        <end position="47"/>
    </location>
</feature>
<protein>
    <recommendedName>
        <fullName evidence="6 7">Large ribosomal subunit protein bL9</fullName>
    </recommendedName>
</protein>
<evidence type="ECO:0000313" key="11">
    <source>
        <dbReference type="EMBL" id="HFJ53260.1"/>
    </source>
</evidence>
<keyword evidence="4 7" id="KW-0689">Ribosomal protein</keyword>
<dbReference type="FunFam" id="3.40.5.10:FF:000003">
    <property type="entry name" value="50S ribosomal protein L9"/>
    <property type="match status" value="1"/>
</dbReference>
<dbReference type="InterPro" id="IPR036791">
    <property type="entry name" value="Ribosomal_bL9_C_sf"/>
</dbReference>